<feature type="compositionally biased region" description="Basic residues" evidence="1">
    <location>
        <begin position="39"/>
        <end position="48"/>
    </location>
</feature>
<accession>A0A8B7PE99</accession>
<feature type="domain" description="RNase H type-1" evidence="2">
    <location>
        <begin position="52"/>
        <end position="169"/>
    </location>
</feature>
<proteinExistence type="predicted"/>
<dbReference type="GO" id="GO:0003676">
    <property type="term" value="F:nucleic acid binding"/>
    <property type="evidence" value="ECO:0007669"/>
    <property type="project" value="InterPro"/>
</dbReference>
<dbReference type="SUPFAM" id="SSF53098">
    <property type="entry name" value="Ribonuclease H-like"/>
    <property type="match status" value="1"/>
</dbReference>
<dbReference type="CDD" id="cd09276">
    <property type="entry name" value="Rnase_HI_RT_non_LTR"/>
    <property type="match status" value="1"/>
</dbReference>
<keyword evidence="3" id="KW-1185">Reference proteome</keyword>
<dbReference type="GO" id="GO:0004523">
    <property type="term" value="F:RNA-DNA hybrid ribonuclease activity"/>
    <property type="evidence" value="ECO:0007669"/>
    <property type="project" value="InterPro"/>
</dbReference>
<dbReference type="RefSeq" id="XP_018024438.1">
    <property type="nucleotide sequence ID" value="XM_018168949.1"/>
</dbReference>
<protein>
    <submittedName>
        <fullName evidence="4">Uncharacterized protein LOC108680177</fullName>
    </submittedName>
</protein>
<dbReference type="GeneID" id="108680177"/>
<dbReference type="Gene3D" id="3.30.420.10">
    <property type="entry name" value="Ribonuclease H-like superfamily/Ribonuclease H"/>
    <property type="match status" value="1"/>
</dbReference>
<dbReference type="InterPro" id="IPR036397">
    <property type="entry name" value="RNaseH_sf"/>
</dbReference>
<reference evidence="4" key="1">
    <citation type="submission" date="2025-08" db="UniProtKB">
        <authorList>
            <consortium name="RefSeq"/>
        </authorList>
    </citation>
    <scope>IDENTIFICATION</scope>
    <source>
        <tissue evidence="4">Whole organism</tissue>
    </source>
</reference>
<evidence type="ECO:0000259" key="2">
    <source>
        <dbReference type="PROSITE" id="PS50879"/>
    </source>
</evidence>
<dbReference type="Pfam" id="PF00075">
    <property type="entry name" value="RNase_H"/>
    <property type="match status" value="1"/>
</dbReference>
<feature type="region of interest" description="Disordered" evidence="1">
    <location>
        <begin position="26"/>
        <end position="73"/>
    </location>
</feature>
<dbReference type="AlphaFoldDB" id="A0A8B7PE99"/>
<name>A0A8B7PE99_HYAAZ</name>
<dbReference type="OMA" id="ANDFTCH"/>
<dbReference type="InterPro" id="IPR002156">
    <property type="entry name" value="RNaseH_domain"/>
</dbReference>
<gene>
    <name evidence="4" type="primary">LOC108680177</name>
</gene>
<dbReference type="OrthoDB" id="6371827at2759"/>
<evidence type="ECO:0000313" key="3">
    <source>
        <dbReference type="Proteomes" id="UP000694843"/>
    </source>
</evidence>
<feature type="compositionally biased region" description="Low complexity" evidence="1">
    <location>
        <begin position="56"/>
        <end position="69"/>
    </location>
</feature>
<organism evidence="3 4">
    <name type="scientific">Hyalella azteca</name>
    <name type="common">Amphipod</name>
    <dbReference type="NCBI Taxonomy" id="294128"/>
    <lineage>
        <taxon>Eukaryota</taxon>
        <taxon>Metazoa</taxon>
        <taxon>Ecdysozoa</taxon>
        <taxon>Arthropoda</taxon>
        <taxon>Crustacea</taxon>
        <taxon>Multicrustacea</taxon>
        <taxon>Malacostraca</taxon>
        <taxon>Eumalacostraca</taxon>
        <taxon>Peracarida</taxon>
        <taxon>Amphipoda</taxon>
        <taxon>Senticaudata</taxon>
        <taxon>Talitrida</taxon>
        <taxon>Talitroidea</taxon>
        <taxon>Hyalellidae</taxon>
        <taxon>Hyalella</taxon>
    </lineage>
</organism>
<evidence type="ECO:0000313" key="4">
    <source>
        <dbReference type="RefSeq" id="XP_018024438.1"/>
    </source>
</evidence>
<dbReference type="KEGG" id="hazt:108680177"/>
<sequence length="331" mass="36376">MAESSSGPGLTEDLFAEAVMDTSDFAGFPSDSPVIGRPAKTKKPRLHGYTKPVPSPTSSEPTSSSNNSTQGWRLDPSHTIVAAELYGILQALKYLAANRTLPAVICTDSRSSLQLLQQAFPSSYTQLVATIQAHLHLLPTGAVHLQWVPSHAGLHGNEAADKAAKHAATSADQTAQVPFDFSELKSVVHRNIWKFWQAKWTSIRGQFALGMIKPSVHPWAHHMLQTRRFETLFARLRLGTAPLNKSLFQIRQAPSPLCPSCQVPETAHHYLIVCTEYAEARSQLRRQINSQGILVLSLETLLGGDITSSPTWPQTCRAVENFISSTHRFDP</sequence>
<evidence type="ECO:0000256" key="1">
    <source>
        <dbReference type="SAM" id="MobiDB-lite"/>
    </source>
</evidence>
<dbReference type="PROSITE" id="PS50879">
    <property type="entry name" value="RNASE_H_1"/>
    <property type="match status" value="1"/>
</dbReference>
<dbReference type="InterPro" id="IPR012337">
    <property type="entry name" value="RNaseH-like_sf"/>
</dbReference>
<dbReference type="Proteomes" id="UP000694843">
    <property type="component" value="Unplaced"/>
</dbReference>